<dbReference type="EMBL" id="BART01014052">
    <property type="protein sequence ID" value="GAG84262.1"/>
    <property type="molecule type" value="Genomic_DNA"/>
</dbReference>
<evidence type="ECO:0000256" key="1">
    <source>
        <dbReference type="SAM" id="Phobius"/>
    </source>
</evidence>
<feature type="transmembrane region" description="Helical" evidence="1">
    <location>
        <begin position="37"/>
        <end position="57"/>
    </location>
</feature>
<keyword evidence="1" id="KW-0472">Membrane</keyword>
<protein>
    <submittedName>
        <fullName evidence="2">Uncharacterized protein</fullName>
    </submittedName>
</protein>
<accession>X1BSZ2</accession>
<reference evidence="2" key="1">
    <citation type="journal article" date="2014" name="Front. Microbiol.">
        <title>High frequency of phylogenetically diverse reductive dehalogenase-homologous genes in deep subseafloor sedimentary metagenomes.</title>
        <authorList>
            <person name="Kawai M."/>
            <person name="Futagami T."/>
            <person name="Toyoda A."/>
            <person name="Takaki Y."/>
            <person name="Nishi S."/>
            <person name="Hori S."/>
            <person name="Arai W."/>
            <person name="Tsubouchi T."/>
            <person name="Morono Y."/>
            <person name="Uchiyama I."/>
            <person name="Ito T."/>
            <person name="Fujiyama A."/>
            <person name="Inagaki F."/>
            <person name="Takami H."/>
        </authorList>
    </citation>
    <scope>NUCLEOTIDE SEQUENCE</scope>
    <source>
        <strain evidence="2">Expedition CK06-06</strain>
    </source>
</reference>
<keyword evidence="1" id="KW-1133">Transmembrane helix</keyword>
<evidence type="ECO:0000313" key="2">
    <source>
        <dbReference type="EMBL" id="GAG84262.1"/>
    </source>
</evidence>
<organism evidence="2">
    <name type="scientific">marine sediment metagenome</name>
    <dbReference type="NCBI Taxonomy" id="412755"/>
    <lineage>
        <taxon>unclassified sequences</taxon>
        <taxon>metagenomes</taxon>
        <taxon>ecological metagenomes</taxon>
    </lineage>
</organism>
<sequence length="69" mass="7834">MIGVGEVLATLYALPFAIAGIIWLIAATDWVWLKENIALFIVFGLLIFAFDQLRFFLIVELRENRYGSA</sequence>
<proteinExistence type="predicted"/>
<gene>
    <name evidence="2" type="ORF">S01H4_28321</name>
</gene>
<comment type="caution">
    <text evidence="2">The sequence shown here is derived from an EMBL/GenBank/DDBJ whole genome shotgun (WGS) entry which is preliminary data.</text>
</comment>
<feature type="non-terminal residue" evidence="2">
    <location>
        <position position="69"/>
    </location>
</feature>
<name>X1BSZ2_9ZZZZ</name>
<feature type="transmembrane region" description="Helical" evidence="1">
    <location>
        <begin position="7"/>
        <end position="25"/>
    </location>
</feature>
<keyword evidence="1" id="KW-0812">Transmembrane</keyword>
<dbReference type="AlphaFoldDB" id="X1BSZ2"/>